<dbReference type="RefSeq" id="WP_163089109.1">
    <property type="nucleotide sequence ID" value="NZ_JAAGNA010000535.1"/>
</dbReference>
<organism evidence="1 2">
    <name type="scientific">Actinospica acidiphila</name>
    <dbReference type="NCBI Taxonomy" id="304899"/>
    <lineage>
        <taxon>Bacteria</taxon>
        <taxon>Bacillati</taxon>
        <taxon>Actinomycetota</taxon>
        <taxon>Actinomycetes</taxon>
        <taxon>Catenulisporales</taxon>
        <taxon>Actinospicaceae</taxon>
        <taxon>Actinospica</taxon>
    </lineage>
</organism>
<proteinExistence type="predicted"/>
<evidence type="ECO:0000313" key="2">
    <source>
        <dbReference type="Proteomes" id="UP000471745"/>
    </source>
</evidence>
<reference evidence="1 2" key="1">
    <citation type="submission" date="2020-01" db="EMBL/GenBank/DDBJ databases">
        <title>Insect and environment-associated Actinomycetes.</title>
        <authorList>
            <person name="Currrie C."/>
            <person name="Chevrette M."/>
            <person name="Carlson C."/>
            <person name="Stubbendieck R."/>
            <person name="Wendt-Pienkowski E."/>
        </authorList>
    </citation>
    <scope>NUCLEOTIDE SEQUENCE [LARGE SCALE GENOMIC DNA]</scope>
    <source>
        <strain evidence="1 2">SID8189</strain>
    </source>
</reference>
<gene>
    <name evidence="1" type="ORF">G3I18_15290</name>
</gene>
<comment type="caution">
    <text evidence="1">The sequence shown here is derived from an EMBL/GenBank/DDBJ whole genome shotgun (WGS) entry which is preliminary data.</text>
</comment>
<sequence length="178" mass="19350">MDPIVPTPVADQLFGQVEIELDHEGGTLRVSGGGMPTVEIRRSPDTEVATHVPIGTRDPARLTLLVDGVEETLRPAKGFLSRRSYRVEVVSAARDCRYVLVPNSSDTSRLRRDKRRLGVFTSAGDGKVSAEWENGERRSTAAPEPYDAAVGYALAAAYGTGAESMWHEALDAVTELWP</sequence>
<dbReference type="Proteomes" id="UP000471745">
    <property type="component" value="Unassembled WGS sequence"/>
</dbReference>
<dbReference type="AlphaFoldDB" id="A0A9X5CK52"/>
<protein>
    <submittedName>
        <fullName evidence="1">Uncharacterized protein</fullName>
    </submittedName>
</protein>
<name>A0A9X5CK52_9ACTN</name>
<accession>A0A9X5CK52</accession>
<dbReference type="EMBL" id="JAAGNA010000535">
    <property type="protein sequence ID" value="NEC49934.1"/>
    <property type="molecule type" value="Genomic_DNA"/>
</dbReference>
<evidence type="ECO:0000313" key="1">
    <source>
        <dbReference type="EMBL" id="NEC49934.1"/>
    </source>
</evidence>
<keyword evidence="2" id="KW-1185">Reference proteome</keyword>